<reference evidence="1 2" key="1">
    <citation type="submission" date="2023-07" db="EMBL/GenBank/DDBJ databases">
        <title>Functional and genomic diversity of the sorghum phyllosphere microbiome.</title>
        <authorList>
            <person name="Shade A."/>
        </authorList>
    </citation>
    <scope>NUCLEOTIDE SEQUENCE [LARGE SCALE GENOMIC DNA]</scope>
    <source>
        <strain evidence="1 2">SORGH_AS_1126</strain>
    </source>
</reference>
<dbReference type="RefSeq" id="WP_306932890.1">
    <property type="nucleotide sequence ID" value="NZ_JAUTBL010000002.1"/>
</dbReference>
<dbReference type="EMBL" id="JAUTBL010000002">
    <property type="protein sequence ID" value="MDQ1186106.1"/>
    <property type="molecule type" value="Genomic_DNA"/>
</dbReference>
<name>A0ABU0UMB5_9HYPH</name>
<accession>A0ABU0UMB5</accession>
<proteinExistence type="predicted"/>
<evidence type="ECO:0000313" key="1">
    <source>
        <dbReference type="EMBL" id="MDQ1186106.1"/>
    </source>
</evidence>
<sequence>MGTGGSPSAEVFTFGAVKTLTTAWQRFDQIFNVPSVSGKTLGTADNDALYAVLEFVNKNTVQTADLARVSFVKGDATADPDPHGDRSYQQTLLLCRRFFRLIPNIAMYPMDTTSGSLGRRLEIPLEPPMGAAPTVTATPAAEVTSFNSAANPTLIRLTGNVGAVSNWGVLDNVKIDASI</sequence>
<organism evidence="1 2">
    <name type="scientific">Agrobacterium larrymoorei</name>
    <dbReference type="NCBI Taxonomy" id="160699"/>
    <lineage>
        <taxon>Bacteria</taxon>
        <taxon>Pseudomonadati</taxon>
        <taxon>Pseudomonadota</taxon>
        <taxon>Alphaproteobacteria</taxon>
        <taxon>Hyphomicrobiales</taxon>
        <taxon>Rhizobiaceae</taxon>
        <taxon>Rhizobium/Agrobacterium group</taxon>
        <taxon>Agrobacterium</taxon>
    </lineage>
</organism>
<evidence type="ECO:0000313" key="2">
    <source>
        <dbReference type="Proteomes" id="UP001224781"/>
    </source>
</evidence>
<comment type="caution">
    <text evidence="1">The sequence shown here is derived from an EMBL/GenBank/DDBJ whole genome shotgun (WGS) entry which is preliminary data.</text>
</comment>
<dbReference type="Proteomes" id="UP001224781">
    <property type="component" value="Unassembled WGS sequence"/>
</dbReference>
<protein>
    <submittedName>
        <fullName evidence="1">Uncharacterized protein</fullName>
    </submittedName>
</protein>
<keyword evidence="2" id="KW-1185">Reference proteome</keyword>
<gene>
    <name evidence="1" type="ORF">QE408_003249</name>
</gene>